<reference evidence="6" key="1">
    <citation type="submission" date="2018-06" db="EMBL/GenBank/DDBJ databases">
        <authorList>
            <person name="Khan S.A."/>
        </authorList>
    </citation>
    <scope>NUCLEOTIDE SEQUENCE [LARGE SCALE GENOMIC DNA]</scope>
    <source>
        <strain evidence="6">DB-1506</strain>
    </source>
</reference>
<evidence type="ECO:0000313" key="5">
    <source>
        <dbReference type="EMBL" id="RAI59828.1"/>
    </source>
</evidence>
<feature type="region of interest" description="Disordered" evidence="2">
    <location>
        <begin position="208"/>
        <end position="231"/>
    </location>
</feature>
<dbReference type="EMBL" id="QLIX01000003">
    <property type="protein sequence ID" value="RAI59828.1"/>
    <property type="molecule type" value="Genomic_DNA"/>
</dbReference>
<organism evidence="5 6">
    <name type="scientific">Roseicella frigidaeris</name>
    <dbReference type="NCBI Taxonomy" id="2230885"/>
    <lineage>
        <taxon>Bacteria</taxon>
        <taxon>Pseudomonadati</taxon>
        <taxon>Pseudomonadota</taxon>
        <taxon>Alphaproteobacteria</taxon>
        <taxon>Acetobacterales</taxon>
        <taxon>Roseomonadaceae</taxon>
        <taxon>Roseicella</taxon>
    </lineage>
</organism>
<comment type="caution">
    <text evidence="5">The sequence shown here is derived from an EMBL/GenBank/DDBJ whole genome shotgun (WGS) entry which is preliminary data.</text>
</comment>
<feature type="compositionally biased region" description="Gly residues" evidence="2">
    <location>
        <begin position="335"/>
        <end position="344"/>
    </location>
</feature>
<evidence type="ECO:0000313" key="6">
    <source>
        <dbReference type="Proteomes" id="UP000249065"/>
    </source>
</evidence>
<sequence>MSRRAPLPSRLPAALLLALLAGPAAAQGIDLSQGGPVDVTARDGIEWRQADQVVIARGNARAIRGGVTVDADRLLARYRPAGGGAAAEAGAGAGAPPATATSTADPMAPGGSNEIWRLEAEGHVVIRTATDTARGDRAVYDIDQAVLVLTGRDLSLTTQTQVITARDSLEYWSQKRMAVARGGAVVVEPAENRRITADTLVAYFLEGPGETAAPPPPKPALAPGEKEPPGAGRMDRVEAYGNVEIRTATEVVRGDRGVYSAQTGMARLLGDVRITRGDNQVNGREAIVNMRTGVARLVSSPGARVQGLIVPNQKEEGAGPKPQPGAQPAPQAGSQPGGQPGGQPGSQPGMRIGR</sequence>
<name>A0A327MI21_9PROT</name>
<dbReference type="Proteomes" id="UP000249065">
    <property type="component" value="Unassembled WGS sequence"/>
</dbReference>
<accession>A0A327MI21</accession>
<evidence type="ECO:0000259" key="4">
    <source>
        <dbReference type="Pfam" id="PF03968"/>
    </source>
</evidence>
<dbReference type="GO" id="GO:0015920">
    <property type="term" value="P:lipopolysaccharide transport"/>
    <property type="evidence" value="ECO:0007669"/>
    <property type="project" value="TreeGrafter"/>
</dbReference>
<feature type="region of interest" description="Disordered" evidence="2">
    <location>
        <begin position="310"/>
        <end position="354"/>
    </location>
</feature>
<feature type="compositionally biased region" description="Low complexity" evidence="2">
    <location>
        <begin position="345"/>
        <end position="354"/>
    </location>
</feature>
<dbReference type="Gene3D" id="2.60.450.10">
    <property type="entry name" value="Lipopolysaccharide (LPS) transport protein A like domain"/>
    <property type="match status" value="2"/>
</dbReference>
<evidence type="ECO:0000256" key="1">
    <source>
        <dbReference type="ARBA" id="ARBA00022729"/>
    </source>
</evidence>
<feature type="region of interest" description="Disordered" evidence="2">
    <location>
        <begin position="86"/>
        <end position="113"/>
    </location>
</feature>
<evidence type="ECO:0000256" key="2">
    <source>
        <dbReference type="SAM" id="MobiDB-lite"/>
    </source>
</evidence>
<dbReference type="GO" id="GO:0017089">
    <property type="term" value="F:glycolipid transfer activity"/>
    <property type="evidence" value="ECO:0007669"/>
    <property type="project" value="TreeGrafter"/>
</dbReference>
<feature type="domain" description="Organic solvent tolerance-like N-terminal" evidence="4">
    <location>
        <begin position="173"/>
        <end position="293"/>
    </location>
</feature>
<evidence type="ECO:0000256" key="3">
    <source>
        <dbReference type="SAM" id="SignalP"/>
    </source>
</evidence>
<feature type="signal peptide" evidence="3">
    <location>
        <begin position="1"/>
        <end position="26"/>
    </location>
</feature>
<dbReference type="RefSeq" id="WP_111468858.1">
    <property type="nucleotide sequence ID" value="NZ_QLIX01000003.1"/>
</dbReference>
<protein>
    <recommendedName>
        <fullName evidence="4">Organic solvent tolerance-like N-terminal domain-containing protein</fullName>
    </recommendedName>
</protein>
<keyword evidence="1 3" id="KW-0732">Signal</keyword>
<dbReference type="InterPro" id="IPR052037">
    <property type="entry name" value="LPS_export_LptA"/>
</dbReference>
<feature type="compositionally biased region" description="Low complexity" evidence="2">
    <location>
        <begin position="86"/>
        <end position="109"/>
    </location>
</feature>
<feature type="chain" id="PRO_5016404122" description="Organic solvent tolerance-like N-terminal domain-containing protein" evidence="3">
    <location>
        <begin position="27"/>
        <end position="354"/>
    </location>
</feature>
<dbReference type="GO" id="GO:0030288">
    <property type="term" value="C:outer membrane-bounded periplasmic space"/>
    <property type="evidence" value="ECO:0007669"/>
    <property type="project" value="TreeGrafter"/>
</dbReference>
<proteinExistence type="predicted"/>
<dbReference type="GO" id="GO:0009279">
    <property type="term" value="C:cell outer membrane"/>
    <property type="evidence" value="ECO:0007669"/>
    <property type="project" value="TreeGrafter"/>
</dbReference>
<feature type="domain" description="Organic solvent tolerance-like N-terminal" evidence="4">
    <location>
        <begin position="45"/>
        <end position="165"/>
    </location>
</feature>
<dbReference type="OrthoDB" id="8450043at2"/>
<gene>
    <name evidence="5" type="ORF">DOO78_06145</name>
</gene>
<dbReference type="PANTHER" id="PTHR36504">
    <property type="entry name" value="LIPOPOLYSACCHARIDE EXPORT SYSTEM PROTEIN LPTA"/>
    <property type="match status" value="1"/>
</dbReference>
<dbReference type="Pfam" id="PF03968">
    <property type="entry name" value="LptD_N"/>
    <property type="match status" value="2"/>
</dbReference>
<dbReference type="AlphaFoldDB" id="A0A327MI21"/>
<dbReference type="PANTHER" id="PTHR36504:SF1">
    <property type="entry name" value="LIPOPOLYSACCHARIDE EXPORT SYSTEM PROTEIN LPTA"/>
    <property type="match status" value="1"/>
</dbReference>
<keyword evidence="6" id="KW-1185">Reference proteome</keyword>
<dbReference type="InterPro" id="IPR005653">
    <property type="entry name" value="OstA-like_N"/>
</dbReference>